<accession>A0ABT4GNK4</accession>
<sequence>MDGQPNYANGQDNVEYFELVISTHSLSVTIMAIGDYQFILFPMGNVPNFSEDGIEFVGQNKFSFYQAVDVLEKSAHIKNDSTLKSWNSFDDECYFLYYDGKYKVEIELNTGRVTEEAEDISIRTNIYRDEGSVIEALRICQVLCDSLNLKCWNMKLREIIDLHNASSVADTINHYRKLRNKS</sequence>
<gene>
    <name evidence="1" type="ORF">M5X19_33835</name>
</gene>
<keyword evidence="2" id="KW-1185">Reference proteome</keyword>
<organism evidence="1 2">
    <name type="scientific">Paenibacillus alginolyticus</name>
    <dbReference type="NCBI Taxonomy" id="59839"/>
    <lineage>
        <taxon>Bacteria</taxon>
        <taxon>Bacillati</taxon>
        <taxon>Bacillota</taxon>
        <taxon>Bacilli</taxon>
        <taxon>Bacillales</taxon>
        <taxon>Paenibacillaceae</taxon>
        <taxon>Paenibacillus</taxon>
    </lineage>
</organism>
<comment type="caution">
    <text evidence="1">The sequence shown here is derived from an EMBL/GenBank/DDBJ whole genome shotgun (WGS) entry which is preliminary data.</text>
</comment>
<proteinExistence type="predicted"/>
<evidence type="ECO:0008006" key="3">
    <source>
        <dbReference type="Google" id="ProtNLM"/>
    </source>
</evidence>
<evidence type="ECO:0000313" key="2">
    <source>
        <dbReference type="Proteomes" id="UP001527099"/>
    </source>
</evidence>
<name>A0ABT4GNK4_9BACL</name>
<dbReference type="EMBL" id="JAMDMX010000167">
    <property type="protein sequence ID" value="MCY9697801.1"/>
    <property type="molecule type" value="Genomic_DNA"/>
</dbReference>
<dbReference type="Proteomes" id="UP001527099">
    <property type="component" value="Unassembled WGS sequence"/>
</dbReference>
<reference evidence="1 2" key="1">
    <citation type="submission" date="2022-05" db="EMBL/GenBank/DDBJ databases">
        <title>Genome Sequencing of Bee-Associated Microbes.</title>
        <authorList>
            <person name="Dunlap C."/>
        </authorList>
    </citation>
    <scope>NUCLEOTIDE SEQUENCE [LARGE SCALE GENOMIC DNA]</scope>
    <source>
        <strain evidence="1 2">NRRL B-14421</strain>
    </source>
</reference>
<evidence type="ECO:0000313" key="1">
    <source>
        <dbReference type="EMBL" id="MCY9697801.1"/>
    </source>
</evidence>
<dbReference type="RefSeq" id="WP_268618382.1">
    <property type="nucleotide sequence ID" value="NZ_JAMDMX010000167.1"/>
</dbReference>
<protein>
    <recommendedName>
        <fullName evidence="3">Immunity protein 63 domain-containing protein</fullName>
    </recommendedName>
</protein>